<evidence type="ECO:0000259" key="6">
    <source>
        <dbReference type="Pfam" id="PF02797"/>
    </source>
</evidence>
<dbReference type="InterPro" id="IPR001099">
    <property type="entry name" value="Chalcone/stilbene_synt_N"/>
</dbReference>
<organism evidence="7 8">
    <name type="scientific">Algimonas arctica</name>
    <dbReference type="NCBI Taxonomy" id="1479486"/>
    <lineage>
        <taxon>Bacteria</taxon>
        <taxon>Pseudomonadati</taxon>
        <taxon>Pseudomonadota</taxon>
        <taxon>Alphaproteobacteria</taxon>
        <taxon>Maricaulales</taxon>
        <taxon>Robiginitomaculaceae</taxon>
        <taxon>Algimonas</taxon>
    </lineage>
</organism>
<dbReference type="Pfam" id="PF00195">
    <property type="entry name" value="Chal_sti_synt_N"/>
    <property type="match status" value="1"/>
</dbReference>
<dbReference type="CDD" id="cd00831">
    <property type="entry name" value="CHS_like"/>
    <property type="match status" value="1"/>
</dbReference>
<dbReference type="InterPro" id="IPR012328">
    <property type="entry name" value="Chalcone/stilbene_synt_C"/>
</dbReference>
<dbReference type="InterPro" id="IPR011141">
    <property type="entry name" value="Polyketide_synthase_type-III"/>
</dbReference>
<dbReference type="GO" id="GO:0030639">
    <property type="term" value="P:polyketide biosynthetic process"/>
    <property type="evidence" value="ECO:0007669"/>
    <property type="project" value="TreeGrafter"/>
</dbReference>
<comment type="similarity">
    <text evidence="1">Belongs to the thiolase-like superfamily. Chalcone/stilbene synthases family.</text>
</comment>
<gene>
    <name evidence="7" type="ORF">GCM10009069_07590</name>
</gene>
<keyword evidence="8" id="KW-1185">Reference proteome</keyword>
<proteinExistence type="inferred from homology"/>
<keyword evidence="2" id="KW-0808">Transferase</keyword>
<name>A0A8J3CR44_9PROT</name>
<dbReference type="PANTHER" id="PTHR11877">
    <property type="entry name" value="HYDROXYMETHYLGLUTARYL-COA SYNTHASE"/>
    <property type="match status" value="1"/>
</dbReference>
<sequence length="350" mass="37403">MNVYLHGLSTCVPPHALPQDEVRDRAHEILGPRFKGFDRLAPVFDTSGVRMRYSVAPFDWFENAGGWTDRNSRYMAGATDLYVEAATKALADADWSADAVDILVTVSSTGIATPTLEAQAKGRMGFRDDCLRVPLFGLGCAGGVSGLNVSRELACANPDAKVLLVVIETCTLSFRKARPKKADIIATILFGDGAAAVALSGKKTHVRIGRGASKTWDDTLPIMGWEVDEDGLAVVFDRSIPDFVTQEMRAATDTALESMSLSRDTIGRLVSHPGGAKVVVALEASLELGEGSLDVERDVLRDFGNMSAPTVLFVLDRILKRGDAKGSGKPLLVSALGPGFSAAFTPIYVD</sequence>
<dbReference type="PANTHER" id="PTHR11877:SF99">
    <property type="entry name" value="1,3,6,8-TETRAHYDROXYNAPHTHALENE SYNTHASE"/>
    <property type="match status" value="1"/>
</dbReference>
<protein>
    <submittedName>
        <fullName evidence="7">Chalcone synthase</fullName>
    </submittedName>
</protein>
<keyword evidence="3" id="KW-0012">Acyltransferase</keyword>
<dbReference type="Proteomes" id="UP000634004">
    <property type="component" value="Unassembled WGS sequence"/>
</dbReference>
<feature type="active site" description="Acyl-thioester intermediate" evidence="4">
    <location>
        <position position="140"/>
    </location>
</feature>
<evidence type="ECO:0000256" key="1">
    <source>
        <dbReference type="ARBA" id="ARBA00005531"/>
    </source>
</evidence>
<reference evidence="7" key="2">
    <citation type="submission" date="2020-09" db="EMBL/GenBank/DDBJ databases">
        <authorList>
            <person name="Sun Q."/>
            <person name="Kim S."/>
        </authorList>
    </citation>
    <scope>NUCLEOTIDE SEQUENCE</scope>
    <source>
        <strain evidence="7">KCTC 32513</strain>
    </source>
</reference>
<feature type="domain" description="Chalcone/stilbene synthase N-terminal" evidence="5">
    <location>
        <begin position="70"/>
        <end position="199"/>
    </location>
</feature>
<evidence type="ECO:0000259" key="5">
    <source>
        <dbReference type="Pfam" id="PF00195"/>
    </source>
</evidence>
<evidence type="ECO:0000256" key="4">
    <source>
        <dbReference type="PIRSR" id="PIRSR000451-1"/>
    </source>
</evidence>
<evidence type="ECO:0000256" key="3">
    <source>
        <dbReference type="ARBA" id="ARBA00023315"/>
    </source>
</evidence>
<dbReference type="AlphaFoldDB" id="A0A8J3CR44"/>
<accession>A0A8J3CR44</accession>
<dbReference type="InterPro" id="IPR016039">
    <property type="entry name" value="Thiolase-like"/>
</dbReference>
<comment type="caution">
    <text evidence="7">The sequence shown here is derived from an EMBL/GenBank/DDBJ whole genome shotgun (WGS) entry which is preliminary data.</text>
</comment>
<evidence type="ECO:0000256" key="2">
    <source>
        <dbReference type="ARBA" id="ARBA00022679"/>
    </source>
</evidence>
<dbReference type="SUPFAM" id="SSF53901">
    <property type="entry name" value="Thiolase-like"/>
    <property type="match status" value="2"/>
</dbReference>
<dbReference type="EMBL" id="BMZH01000002">
    <property type="protein sequence ID" value="GHA86827.1"/>
    <property type="molecule type" value="Genomic_DNA"/>
</dbReference>
<feature type="domain" description="Chalcone/stilbene synthase C-terminal" evidence="6">
    <location>
        <begin position="226"/>
        <end position="340"/>
    </location>
</feature>
<evidence type="ECO:0000313" key="7">
    <source>
        <dbReference type="EMBL" id="GHA86827.1"/>
    </source>
</evidence>
<evidence type="ECO:0000313" key="8">
    <source>
        <dbReference type="Proteomes" id="UP000634004"/>
    </source>
</evidence>
<dbReference type="PIRSF" id="PIRSF000451">
    <property type="entry name" value="PKS_III"/>
    <property type="match status" value="1"/>
</dbReference>
<reference evidence="7" key="1">
    <citation type="journal article" date="2014" name="Int. J. Syst. Evol. Microbiol.">
        <title>Complete genome sequence of Corynebacterium casei LMG S-19264T (=DSM 44701T), isolated from a smear-ripened cheese.</title>
        <authorList>
            <consortium name="US DOE Joint Genome Institute (JGI-PGF)"/>
            <person name="Walter F."/>
            <person name="Albersmeier A."/>
            <person name="Kalinowski J."/>
            <person name="Ruckert C."/>
        </authorList>
    </citation>
    <scope>NUCLEOTIDE SEQUENCE</scope>
    <source>
        <strain evidence="7">KCTC 32513</strain>
    </source>
</reference>
<dbReference type="GO" id="GO:0016747">
    <property type="term" value="F:acyltransferase activity, transferring groups other than amino-acyl groups"/>
    <property type="evidence" value="ECO:0007669"/>
    <property type="project" value="InterPro"/>
</dbReference>
<dbReference type="Gene3D" id="3.40.47.10">
    <property type="match status" value="2"/>
</dbReference>
<dbReference type="Pfam" id="PF02797">
    <property type="entry name" value="Chal_sti_synt_C"/>
    <property type="match status" value="1"/>
</dbReference>